<dbReference type="EnsemblMetazoa" id="HelroT169182">
    <property type="protein sequence ID" value="HelroP169182"/>
    <property type="gene ID" value="HelroG169182"/>
</dbReference>
<dbReference type="InParanoid" id="T1F1J4"/>
<sequence>MASNSNCGALTTRSMTNIWLIGQLQSELPVNVLPTTGDVLRMFFYYHQVEKKIVPESAKLSSDKVMDMWNKARIPTTYHTHVVEKVKSVVDDYKLIKKNKNRQSEAQRAREKEFEEKEHMLFDIAHQHAMQLIRIQEDIEFLEDQRGSRRMQMSDIDKDLTKKEERTEQRKCKEEERKEREQERMTESTSLHLSSSDDSDSEQQDTEDNYEIEIPVYYKKQINEVEDSLSSSASKKTRTVQDMLSSPDVASALDRINLSDRKFTVLAAAIAQASGQDIKDTSLSRSTVHRKRQQHRSTIDSSIHQQFQDRDRNPLLVHWDGKIMNDDPHSRTDRLAVVVTGCNVEKILGIVKIASNTGQAQANATFQLLKLWDVSEDIIGMCFDTTSANTGTSSGACVLLEKLLHINLLHFACRHHVHELIIGEVFTVLFGPSRGLNIGMFERFRAYWPNINQSNHKPLDDDRMNHSLLQMMRSDIVPCLTCFLSADSSYIPREDYKELVELCLLVLSYPMQTDGKYHFRVPGAYHMARWMAKVIYCLKMYLFRNEFKLTATETKSLTEFCLFATHKYVPAWMLCPIPSDAPVNDLQLLSRIEQYSEINKNVASAATKKLKNHLWYLGTEMVWLSLFSNKVANAEKQLIVEAMTAVDSDWSVRGVKYPATELEQVKSKPRHDLVSGTSRAALLSLGMDVAILRETEPDSCNDFPLFQKVANVVKSLKVVNDTAERTVALMTNFNQSITKNETELQKLIQVVEDNRTRIPDSSKRTLASAQAAAAMF</sequence>
<dbReference type="PANTHER" id="PTHR46113:SF1">
    <property type="entry name" value="PEPTIDASE M17 LEUCYL AMINOPEPTIDASE N-TERMINAL DOMAIN-CONTAINING PROTEIN"/>
    <property type="match status" value="1"/>
</dbReference>
<dbReference type="EMBL" id="AMQM01003211">
    <property type="status" value="NOT_ANNOTATED_CDS"/>
    <property type="molecule type" value="Genomic_DNA"/>
</dbReference>
<organism evidence="3 4">
    <name type="scientific">Helobdella robusta</name>
    <name type="common">Californian leech</name>
    <dbReference type="NCBI Taxonomy" id="6412"/>
    <lineage>
        <taxon>Eukaryota</taxon>
        <taxon>Metazoa</taxon>
        <taxon>Spiralia</taxon>
        <taxon>Lophotrochozoa</taxon>
        <taxon>Annelida</taxon>
        <taxon>Clitellata</taxon>
        <taxon>Hirudinea</taxon>
        <taxon>Rhynchobdellida</taxon>
        <taxon>Glossiphoniidae</taxon>
        <taxon>Helobdella</taxon>
    </lineage>
</organism>
<dbReference type="Proteomes" id="UP000015101">
    <property type="component" value="Unassembled WGS sequence"/>
</dbReference>
<feature type="region of interest" description="Disordered" evidence="1">
    <location>
        <begin position="281"/>
        <end position="304"/>
    </location>
</feature>
<dbReference type="AlphaFoldDB" id="T1F1J4"/>
<dbReference type="KEGG" id="hro:HELRODRAFT_169182"/>
<feature type="compositionally biased region" description="Low complexity" evidence="1">
    <location>
        <begin position="187"/>
        <end position="196"/>
    </location>
</feature>
<dbReference type="OrthoDB" id="8053568at2759"/>
<dbReference type="HOGENOM" id="CLU_014733_2_0_1"/>
<feature type="compositionally biased region" description="Acidic residues" evidence="1">
    <location>
        <begin position="197"/>
        <end position="211"/>
    </location>
</feature>
<accession>T1F1J4</accession>
<evidence type="ECO:0000313" key="2">
    <source>
        <dbReference type="EMBL" id="ESO08367.1"/>
    </source>
</evidence>
<name>T1F1J4_HELRO</name>
<feature type="region of interest" description="Disordered" evidence="1">
    <location>
        <begin position="145"/>
        <end position="211"/>
    </location>
</feature>
<evidence type="ECO:0000313" key="4">
    <source>
        <dbReference type="Proteomes" id="UP000015101"/>
    </source>
</evidence>
<evidence type="ECO:0000256" key="1">
    <source>
        <dbReference type="SAM" id="MobiDB-lite"/>
    </source>
</evidence>
<dbReference type="EMBL" id="KB096080">
    <property type="protein sequence ID" value="ESO08367.1"/>
    <property type="molecule type" value="Genomic_DNA"/>
</dbReference>
<protein>
    <submittedName>
        <fullName evidence="2 3">Uncharacterized protein</fullName>
    </submittedName>
</protein>
<gene>
    <name evidence="3" type="primary">20202694</name>
    <name evidence="2" type="ORF">HELRODRAFT_169182</name>
</gene>
<reference evidence="4" key="1">
    <citation type="submission" date="2012-12" db="EMBL/GenBank/DDBJ databases">
        <authorList>
            <person name="Hellsten U."/>
            <person name="Grimwood J."/>
            <person name="Chapman J.A."/>
            <person name="Shapiro H."/>
            <person name="Aerts A."/>
            <person name="Otillar R.P."/>
            <person name="Terry A.Y."/>
            <person name="Boore J.L."/>
            <person name="Simakov O."/>
            <person name="Marletaz F."/>
            <person name="Cho S.-J."/>
            <person name="Edsinger-Gonzales E."/>
            <person name="Havlak P."/>
            <person name="Kuo D.-H."/>
            <person name="Larsson T."/>
            <person name="Lv J."/>
            <person name="Arendt D."/>
            <person name="Savage R."/>
            <person name="Osoegawa K."/>
            <person name="de Jong P."/>
            <person name="Lindberg D.R."/>
            <person name="Seaver E.C."/>
            <person name="Weisblat D.A."/>
            <person name="Putnam N.H."/>
            <person name="Grigoriev I.V."/>
            <person name="Rokhsar D.S."/>
        </authorList>
    </citation>
    <scope>NUCLEOTIDE SEQUENCE</scope>
</reference>
<dbReference type="RefSeq" id="XP_009013297.1">
    <property type="nucleotide sequence ID" value="XM_009015049.1"/>
</dbReference>
<evidence type="ECO:0000313" key="3">
    <source>
        <dbReference type="EnsemblMetazoa" id="HelroP169182"/>
    </source>
</evidence>
<feature type="compositionally biased region" description="Basic and acidic residues" evidence="1">
    <location>
        <begin position="155"/>
        <end position="186"/>
    </location>
</feature>
<keyword evidence="4" id="KW-1185">Reference proteome</keyword>
<reference evidence="2 4" key="2">
    <citation type="journal article" date="2013" name="Nature">
        <title>Insights into bilaterian evolution from three spiralian genomes.</title>
        <authorList>
            <person name="Simakov O."/>
            <person name="Marletaz F."/>
            <person name="Cho S.J."/>
            <person name="Edsinger-Gonzales E."/>
            <person name="Havlak P."/>
            <person name="Hellsten U."/>
            <person name="Kuo D.H."/>
            <person name="Larsson T."/>
            <person name="Lv J."/>
            <person name="Arendt D."/>
            <person name="Savage R."/>
            <person name="Osoegawa K."/>
            <person name="de Jong P."/>
            <person name="Grimwood J."/>
            <person name="Chapman J.A."/>
            <person name="Shapiro H."/>
            <person name="Aerts A."/>
            <person name="Otillar R.P."/>
            <person name="Terry A.Y."/>
            <person name="Boore J.L."/>
            <person name="Grigoriev I.V."/>
            <person name="Lindberg D.R."/>
            <person name="Seaver E.C."/>
            <person name="Weisblat D.A."/>
            <person name="Putnam N.H."/>
            <person name="Rokhsar D.S."/>
        </authorList>
    </citation>
    <scope>NUCLEOTIDE SEQUENCE</scope>
</reference>
<dbReference type="eggNOG" id="ENOG502RYAU">
    <property type="taxonomic scope" value="Eukaryota"/>
</dbReference>
<reference evidence="3" key="3">
    <citation type="submission" date="2015-06" db="UniProtKB">
        <authorList>
            <consortium name="EnsemblMetazoa"/>
        </authorList>
    </citation>
    <scope>IDENTIFICATION</scope>
</reference>
<proteinExistence type="predicted"/>
<dbReference type="PANTHER" id="PTHR46113">
    <property type="entry name" value="SNAC DOMAIN-CONTAINING PROTEIN"/>
    <property type="match status" value="1"/>
</dbReference>
<dbReference type="CTD" id="20202694"/>
<dbReference type="GeneID" id="20202694"/>